<feature type="transmembrane region" description="Helical" evidence="8">
    <location>
        <begin position="269"/>
        <end position="292"/>
    </location>
</feature>
<feature type="transmembrane region" description="Helical" evidence="8">
    <location>
        <begin position="141"/>
        <end position="162"/>
    </location>
</feature>
<organism evidence="10 11">
    <name type="scientific">Mesorhizobium delmotii</name>
    <dbReference type="NCBI Taxonomy" id="1631247"/>
    <lineage>
        <taxon>Bacteria</taxon>
        <taxon>Pseudomonadati</taxon>
        <taxon>Pseudomonadota</taxon>
        <taxon>Alphaproteobacteria</taxon>
        <taxon>Hyphomicrobiales</taxon>
        <taxon>Phyllobacteriaceae</taxon>
        <taxon>Mesorhizobium</taxon>
    </lineage>
</organism>
<dbReference type="SUPFAM" id="SSF161098">
    <property type="entry name" value="MetI-like"/>
    <property type="match status" value="2"/>
</dbReference>
<feature type="transmembrane region" description="Helical" evidence="8">
    <location>
        <begin position="168"/>
        <end position="188"/>
    </location>
</feature>
<feature type="transmembrane region" description="Helical" evidence="8">
    <location>
        <begin position="62"/>
        <end position="85"/>
    </location>
</feature>
<dbReference type="GO" id="GO:0005886">
    <property type="term" value="C:plasma membrane"/>
    <property type="evidence" value="ECO:0007669"/>
    <property type="project" value="UniProtKB-SubCell"/>
</dbReference>
<dbReference type="PANTHER" id="PTHR43357">
    <property type="entry name" value="INNER MEMBRANE ABC TRANSPORTER PERMEASE PROTEIN YDCV"/>
    <property type="match status" value="1"/>
</dbReference>
<proteinExistence type="inferred from homology"/>
<dbReference type="PANTHER" id="PTHR43357:SF3">
    <property type="entry name" value="FE(3+)-TRANSPORT SYSTEM PERMEASE PROTEIN FBPB 2"/>
    <property type="match status" value="1"/>
</dbReference>
<evidence type="ECO:0000256" key="6">
    <source>
        <dbReference type="ARBA" id="ARBA00022989"/>
    </source>
</evidence>
<feature type="transmembrane region" description="Helical" evidence="8">
    <location>
        <begin position="480"/>
        <end position="500"/>
    </location>
</feature>
<evidence type="ECO:0000259" key="9">
    <source>
        <dbReference type="PROSITE" id="PS50928"/>
    </source>
</evidence>
<comment type="subcellular location">
    <subcellularLocation>
        <location evidence="1">Cell inner membrane</location>
        <topology evidence="1">Multi-pass membrane protein</topology>
    </subcellularLocation>
    <subcellularLocation>
        <location evidence="8">Cell membrane</location>
        <topology evidence="8">Multi-pass membrane protein</topology>
    </subcellularLocation>
</comment>
<protein>
    <submittedName>
        <fullName evidence="10">Fe(3+)-transport system permease protein SfuB</fullName>
    </submittedName>
</protein>
<feature type="transmembrane region" description="Helical" evidence="8">
    <location>
        <begin position="365"/>
        <end position="387"/>
    </location>
</feature>
<dbReference type="Gene3D" id="1.10.3720.10">
    <property type="entry name" value="MetI-like"/>
    <property type="match status" value="2"/>
</dbReference>
<keyword evidence="3" id="KW-1003">Cell membrane</keyword>
<feature type="transmembrane region" description="Helical" evidence="8">
    <location>
        <begin position="533"/>
        <end position="553"/>
    </location>
</feature>
<evidence type="ECO:0000313" key="10">
    <source>
        <dbReference type="EMBL" id="SJM31385.1"/>
    </source>
</evidence>
<evidence type="ECO:0000256" key="4">
    <source>
        <dbReference type="ARBA" id="ARBA00022519"/>
    </source>
</evidence>
<feature type="transmembrane region" description="Helical" evidence="8">
    <location>
        <begin position="399"/>
        <end position="421"/>
    </location>
</feature>
<dbReference type="Proteomes" id="UP000245698">
    <property type="component" value="Unassembled WGS sequence"/>
</dbReference>
<feature type="transmembrane region" description="Helical" evidence="8">
    <location>
        <begin position="105"/>
        <end position="129"/>
    </location>
</feature>
<dbReference type="PROSITE" id="PS50928">
    <property type="entry name" value="ABC_TM1"/>
    <property type="match status" value="2"/>
</dbReference>
<accession>A0A2P9AJW7</accession>
<keyword evidence="2 8" id="KW-0813">Transport</keyword>
<feature type="transmembrane region" description="Helical" evidence="8">
    <location>
        <begin position="317"/>
        <end position="345"/>
    </location>
</feature>
<feature type="transmembrane region" description="Helical" evidence="8">
    <location>
        <begin position="224"/>
        <end position="249"/>
    </location>
</feature>
<reference evidence="11" key="1">
    <citation type="submission" date="2016-12" db="EMBL/GenBank/DDBJ databases">
        <authorList>
            <person name="Brunel B."/>
        </authorList>
    </citation>
    <scope>NUCLEOTIDE SEQUENCE [LARGE SCALE GENOMIC DNA]</scope>
</reference>
<sequence length="561" mass="60433">MAFVHDDKLRFWPRSRPFDRFRHRAGSGAASELMQSAADLARSGLPTGMVAGQWTRRRPISWISLAAILVSLFSLLPLAFIIWIAVQTGWETVSALVFRPRVGELLANTLLLVVLAVPICIVLSVALAWLTERSSLPGARLWAWLSVAPLAIPAFVHSYAWITLVPGLHGLWAGVLVSVVAYFPLLYLPVAAALRRLDPALEDAAAAVGLGPWRVFRRVVLPQLRLAICGGSLLIGLHLLAEYGLYVFIRFDTFTTAIVDQFQSTFNGPAANMLAAVLVTCCFVLLGIEVLVRGEERYARVGSGAARQQQRTRLGRATIPCLALPVVTTLLALGVPFVTISRWLVAGGADVWRLDEIGLALGQTLFLALAGALLATIAAMPMAWISIRAPVPLQRLLEGCNYIVGSLPGVVVALALVTITVRIALPLYQTLFTILVAYALMFLPRALISLRASIAQAPVELERAAASLGRSPLKALWSTTIRLSAPGAAAGMALVALGIMNELTATQMLAPNGTRTLAMAFWAHSGEIDYASAAPYALIMVAMSLPLTWLLYVQSKRMAGR</sequence>
<keyword evidence="5 8" id="KW-0812">Transmembrane</keyword>
<evidence type="ECO:0000256" key="1">
    <source>
        <dbReference type="ARBA" id="ARBA00004429"/>
    </source>
</evidence>
<keyword evidence="11" id="KW-1185">Reference proteome</keyword>
<dbReference type="EMBL" id="FUIG01000025">
    <property type="protein sequence ID" value="SJM31385.1"/>
    <property type="molecule type" value="Genomic_DNA"/>
</dbReference>
<evidence type="ECO:0000256" key="8">
    <source>
        <dbReference type="RuleBase" id="RU363032"/>
    </source>
</evidence>
<keyword evidence="4" id="KW-0997">Cell inner membrane</keyword>
<feature type="domain" description="ABC transmembrane type-1" evidence="9">
    <location>
        <begin position="361"/>
        <end position="551"/>
    </location>
</feature>
<dbReference type="CDD" id="cd06261">
    <property type="entry name" value="TM_PBP2"/>
    <property type="match status" value="2"/>
</dbReference>
<dbReference type="Pfam" id="PF00528">
    <property type="entry name" value="BPD_transp_1"/>
    <property type="match status" value="2"/>
</dbReference>
<name>A0A2P9AJW7_9HYPH</name>
<evidence type="ECO:0000256" key="3">
    <source>
        <dbReference type="ARBA" id="ARBA00022475"/>
    </source>
</evidence>
<evidence type="ECO:0000313" key="11">
    <source>
        <dbReference type="Proteomes" id="UP000245698"/>
    </source>
</evidence>
<evidence type="ECO:0000256" key="2">
    <source>
        <dbReference type="ARBA" id="ARBA00022448"/>
    </source>
</evidence>
<comment type="similarity">
    <text evidence="8">Belongs to the binding-protein-dependent transport system permease family.</text>
</comment>
<dbReference type="InterPro" id="IPR035906">
    <property type="entry name" value="MetI-like_sf"/>
</dbReference>
<keyword evidence="6 8" id="KW-1133">Transmembrane helix</keyword>
<dbReference type="InterPro" id="IPR000515">
    <property type="entry name" value="MetI-like"/>
</dbReference>
<keyword evidence="7 8" id="KW-0472">Membrane</keyword>
<feature type="transmembrane region" description="Helical" evidence="8">
    <location>
        <begin position="427"/>
        <end position="448"/>
    </location>
</feature>
<feature type="domain" description="ABC transmembrane type-1" evidence="9">
    <location>
        <begin position="106"/>
        <end position="292"/>
    </location>
</feature>
<dbReference type="AlphaFoldDB" id="A0A2P9AJW7"/>
<dbReference type="GO" id="GO:0055085">
    <property type="term" value="P:transmembrane transport"/>
    <property type="evidence" value="ECO:0007669"/>
    <property type="project" value="InterPro"/>
</dbReference>
<evidence type="ECO:0000256" key="5">
    <source>
        <dbReference type="ARBA" id="ARBA00022692"/>
    </source>
</evidence>
<gene>
    <name evidence="10" type="primary">fbpB</name>
    <name evidence="10" type="ORF">BQ8482_190115</name>
</gene>
<evidence type="ECO:0000256" key="7">
    <source>
        <dbReference type="ARBA" id="ARBA00023136"/>
    </source>
</evidence>